<dbReference type="GO" id="GO:0000976">
    <property type="term" value="F:transcription cis-regulatory region binding"/>
    <property type="evidence" value="ECO:0007669"/>
    <property type="project" value="TreeGrafter"/>
</dbReference>
<dbReference type="EMBL" id="LWMH01000001">
    <property type="protein sequence ID" value="KZS48533.1"/>
    <property type="molecule type" value="Genomic_DNA"/>
</dbReference>
<dbReference type="InterPro" id="IPR009057">
    <property type="entry name" value="Homeodomain-like_sf"/>
</dbReference>
<dbReference type="PROSITE" id="PS50977">
    <property type="entry name" value="HTH_TETR_2"/>
    <property type="match status" value="1"/>
</dbReference>
<dbReference type="Gene3D" id="1.10.10.60">
    <property type="entry name" value="Homeodomain-like"/>
    <property type="match status" value="1"/>
</dbReference>
<dbReference type="GO" id="GO:0003700">
    <property type="term" value="F:DNA-binding transcription factor activity"/>
    <property type="evidence" value="ECO:0007669"/>
    <property type="project" value="TreeGrafter"/>
</dbReference>
<dbReference type="OrthoDB" id="509229at2"/>
<evidence type="ECO:0000256" key="1">
    <source>
        <dbReference type="ARBA" id="ARBA00023015"/>
    </source>
</evidence>
<organism evidence="6 7">
    <name type="scientific">Paenibacillus glucanolyticus</name>
    <dbReference type="NCBI Taxonomy" id="59843"/>
    <lineage>
        <taxon>Bacteria</taxon>
        <taxon>Bacillati</taxon>
        <taxon>Bacillota</taxon>
        <taxon>Bacilli</taxon>
        <taxon>Bacillales</taxon>
        <taxon>Paenibacillaceae</taxon>
        <taxon>Paenibacillus</taxon>
    </lineage>
</organism>
<feature type="domain" description="HTH tetR-type" evidence="5">
    <location>
        <begin position="1"/>
        <end position="60"/>
    </location>
</feature>
<dbReference type="Proteomes" id="UP000076796">
    <property type="component" value="Unassembled WGS sequence"/>
</dbReference>
<dbReference type="SUPFAM" id="SSF46689">
    <property type="entry name" value="Homeodomain-like"/>
    <property type="match status" value="1"/>
</dbReference>
<feature type="DNA-binding region" description="H-T-H motif" evidence="4">
    <location>
        <begin position="23"/>
        <end position="42"/>
    </location>
</feature>
<keyword evidence="2 4" id="KW-0238">DNA-binding</keyword>
<dbReference type="STRING" id="59843.A3958_21910"/>
<sequence>MKSDDIKQAALKHFSTHGYEGASLSKIAEEVGLKKQSLYSHFKNKDDLFLQVLRDAGEVELQTKLTFFNNRQDPSPEKSLYAFLVMVKELFQLDERMKFWLRISFFPPEHLYHLIGNEVLAIEDQVRKMLEAKFAEWMSKEQIFVEKPRIPASAFMGIVDALMIELVYDSNPERINEKLESAWTVFWRGISK</sequence>
<evidence type="ECO:0000313" key="6">
    <source>
        <dbReference type="EMBL" id="KZS48533.1"/>
    </source>
</evidence>
<evidence type="ECO:0000256" key="4">
    <source>
        <dbReference type="PROSITE-ProRule" id="PRU00335"/>
    </source>
</evidence>
<dbReference type="InterPro" id="IPR001647">
    <property type="entry name" value="HTH_TetR"/>
</dbReference>
<comment type="caution">
    <text evidence="6">The sequence shown here is derived from an EMBL/GenBank/DDBJ whole genome shotgun (WGS) entry which is preliminary data.</text>
</comment>
<dbReference type="Pfam" id="PF00440">
    <property type="entry name" value="TetR_N"/>
    <property type="match status" value="1"/>
</dbReference>
<dbReference type="PANTHER" id="PTHR30055:SF238">
    <property type="entry name" value="MYCOFACTOCIN BIOSYNTHESIS TRANSCRIPTIONAL REGULATOR MFTR-RELATED"/>
    <property type="match status" value="1"/>
</dbReference>
<protein>
    <submittedName>
        <fullName evidence="6">TetR family transcriptional regulator</fullName>
    </submittedName>
</protein>
<proteinExistence type="predicted"/>
<keyword evidence="7" id="KW-1185">Reference proteome</keyword>
<name>A0A163LWK1_9BACL</name>
<keyword evidence="3" id="KW-0804">Transcription</keyword>
<reference evidence="6" key="1">
    <citation type="journal article" date="2016" name="Genome Announc.">
        <title>Draft genomes of two strains of Paenibacillus glucanolyticus with capability to degrade lignocellulose.</title>
        <authorList>
            <person name="Mathews S.L."/>
            <person name="Pawlak J."/>
            <person name="Grunden A.M."/>
        </authorList>
    </citation>
    <scope>NUCLEOTIDE SEQUENCE [LARGE SCALE GENOMIC DNA]</scope>
    <source>
        <strain evidence="6">SLM1</strain>
    </source>
</reference>
<dbReference type="PANTHER" id="PTHR30055">
    <property type="entry name" value="HTH-TYPE TRANSCRIPTIONAL REGULATOR RUTR"/>
    <property type="match status" value="1"/>
</dbReference>
<dbReference type="AlphaFoldDB" id="A0A163LWK1"/>
<dbReference type="PRINTS" id="PR00455">
    <property type="entry name" value="HTHTETR"/>
</dbReference>
<evidence type="ECO:0000313" key="7">
    <source>
        <dbReference type="Proteomes" id="UP000076796"/>
    </source>
</evidence>
<gene>
    <name evidence="6" type="ORF">AWU65_22635</name>
</gene>
<dbReference type="Gene3D" id="1.10.357.10">
    <property type="entry name" value="Tetracycline Repressor, domain 2"/>
    <property type="match status" value="1"/>
</dbReference>
<dbReference type="InterPro" id="IPR050109">
    <property type="entry name" value="HTH-type_TetR-like_transc_reg"/>
</dbReference>
<keyword evidence="1" id="KW-0805">Transcription regulation</keyword>
<evidence type="ECO:0000256" key="2">
    <source>
        <dbReference type="ARBA" id="ARBA00023125"/>
    </source>
</evidence>
<evidence type="ECO:0000256" key="3">
    <source>
        <dbReference type="ARBA" id="ARBA00023163"/>
    </source>
</evidence>
<accession>A0A163LWK1</accession>
<evidence type="ECO:0000259" key="5">
    <source>
        <dbReference type="PROSITE" id="PS50977"/>
    </source>
</evidence>